<reference evidence="2" key="1">
    <citation type="submission" date="2022-07" db="EMBL/GenBank/DDBJ databases">
        <title>Parvularcula maris sp. nov., an algicidal bacterium isolated from seawater.</title>
        <authorList>
            <person name="Li F."/>
        </authorList>
    </citation>
    <scope>NUCLEOTIDE SEQUENCE</scope>
    <source>
        <strain evidence="2">BGMRC 0090</strain>
    </source>
</reference>
<evidence type="ECO:0000313" key="2">
    <source>
        <dbReference type="EMBL" id="MCQ8184906.1"/>
    </source>
</evidence>
<organism evidence="2 3">
    <name type="scientific">Parvularcula maris</name>
    <dbReference type="NCBI Taxonomy" id="2965077"/>
    <lineage>
        <taxon>Bacteria</taxon>
        <taxon>Pseudomonadati</taxon>
        <taxon>Pseudomonadota</taxon>
        <taxon>Alphaproteobacteria</taxon>
        <taxon>Parvularculales</taxon>
        <taxon>Parvularculaceae</taxon>
        <taxon>Parvularcula</taxon>
    </lineage>
</organism>
<keyword evidence="2" id="KW-0282">Flagellum</keyword>
<sequence length="122" mass="13236">MQYQGYQSVQKETSGGGRNLEREVLERITMRLRGARENAGAGGARRREALDDNRKLWLTFASDLANPQNNCPDDVKAALISIAAYVEKNTGAAIRDNEVLAGFVEINSNIIAGLGQASREAA</sequence>
<dbReference type="Proteomes" id="UP001142610">
    <property type="component" value="Unassembled WGS sequence"/>
</dbReference>
<keyword evidence="3" id="KW-1185">Reference proteome</keyword>
<dbReference type="GO" id="GO:0044781">
    <property type="term" value="P:bacterial-type flagellum organization"/>
    <property type="evidence" value="ECO:0007669"/>
    <property type="project" value="InterPro"/>
</dbReference>
<keyword evidence="2" id="KW-0966">Cell projection</keyword>
<feature type="compositionally biased region" description="Polar residues" evidence="1">
    <location>
        <begin position="1"/>
        <end position="13"/>
    </location>
</feature>
<dbReference type="InterPro" id="IPR010845">
    <property type="entry name" value="FlaF"/>
</dbReference>
<comment type="caution">
    <text evidence="2">The sequence shown here is derived from an EMBL/GenBank/DDBJ whole genome shotgun (WGS) entry which is preliminary data.</text>
</comment>
<gene>
    <name evidence="2" type="primary">flaF</name>
    <name evidence="2" type="ORF">NOG11_05830</name>
</gene>
<evidence type="ECO:0000313" key="3">
    <source>
        <dbReference type="Proteomes" id="UP001142610"/>
    </source>
</evidence>
<evidence type="ECO:0000256" key="1">
    <source>
        <dbReference type="SAM" id="MobiDB-lite"/>
    </source>
</evidence>
<accession>A0A9X2RIF7</accession>
<proteinExistence type="predicted"/>
<dbReference type="Pfam" id="PF07309">
    <property type="entry name" value="FlaF"/>
    <property type="match status" value="1"/>
</dbReference>
<dbReference type="EMBL" id="JANIBC010000003">
    <property type="protein sequence ID" value="MCQ8184906.1"/>
    <property type="molecule type" value="Genomic_DNA"/>
</dbReference>
<dbReference type="AlphaFoldDB" id="A0A9X2RIF7"/>
<feature type="region of interest" description="Disordered" evidence="1">
    <location>
        <begin position="1"/>
        <end position="20"/>
    </location>
</feature>
<name>A0A9X2RIF7_9PROT</name>
<protein>
    <submittedName>
        <fullName evidence="2">Flagellar biosynthesis regulator FlaF</fullName>
    </submittedName>
</protein>
<keyword evidence="2" id="KW-0969">Cilium</keyword>
<dbReference type="RefSeq" id="WP_256618768.1">
    <property type="nucleotide sequence ID" value="NZ_JANIBC010000003.1"/>
</dbReference>
<dbReference type="NCBIfam" id="NF009435">
    <property type="entry name" value="PRK12794.1"/>
    <property type="match status" value="1"/>
</dbReference>